<sequence length="246" mass="28016">MCRGYLNLLCGGSTRLRFGLLWSRLRRRGLGFGLAEGGCRPLRCLGGCHFVRPWLEDTRVLMQEPRAGLGREWCSLHQLLCKGIRFGEERQKNIGYLRTLCMESNAELLHKKKWSSLAPVSSRWPCFLGRSSPSLTLAALSDATPVLELSALCPFSPHHNIVQYKKNEPIMVKFNPSKKREISQSRKSTSWRELNSTELQQAHMKKNQNRTTTETQREEPDESREGANSIPIISIIAVNKDTHQQT</sequence>
<evidence type="ECO:0000313" key="2">
    <source>
        <dbReference type="EMBL" id="KAG0493485.1"/>
    </source>
</evidence>
<proteinExistence type="predicted"/>
<reference evidence="2 3" key="1">
    <citation type="journal article" date="2020" name="Nat. Food">
        <title>A phased Vanilla planifolia genome enables genetic improvement of flavour and production.</title>
        <authorList>
            <person name="Hasing T."/>
            <person name="Tang H."/>
            <person name="Brym M."/>
            <person name="Khazi F."/>
            <person name="Huang T."/>
            <person name="Chambers A.H."/>
        </authorList>
    </citation>
    <scope>NUCLEOTIDE SEQUENCE [LARGE SCALE GENOMIC DNA]</scope>
    <source>
        <tissue evidence="2">Leaf</tissue>
    </source>
</reference>
<feature type="region of interest" description="Disordered" evidence="1">
    <location>
        <begin position="198"/>
        <end position="246"/>
    </location>
</feature>
<name>A0A835RSB0_VANPL</name>
<dbReference type="AlphaFoldDB" id="A0A835RSB0"/>
<gene>
    <name evidence="2" type="ORF">HPP92_004479</name>
</gene>
<dbReference type="Proteomes" id="UP000639772">
    <property type="component" value="Unassembled WGS sequence"/>
</dbReference>
<evidence type="ECO:0000256" key="1">
    <source>
        <dbReference type="SAM" id="MobiDB-lite"/>
    </source>
</evidence>
<dbReference type="EMBL" id="JADCNM010000002">
    <property type="protein sequence ID" value="KAG0493485.1"/>
    <property type="molecule type" value="Genomic_DNA"/>
</dbReference>
<accession>A0A835RSB0</accession>
<protein>
    <submittedName>
        <fullName evidence="2">Uncharacterized protein</fullName>
    </submittedName>
</protein>
<evidence type="ECO:0000313" key="3">
    <source>
        <dbReference type="Proteomes" id="UP000639772"/>
    </source>
</evidence>
<organism evidence="2 3">
    <name type="scientific">Vanilla planifolia</name>
    <name type="common">Vanilla</name>
    <dbReference type="NCBI Taxonomy" id="51239"/>
    <lineage>
        <taxon>Eukaryota</taxon>
        <taxon>Viridiplantae</taxon>
        <taxon>Streptophyta</taxon>
        <taxon>Embryophyta</taxon>
        <taxon>Tracheophyta</taxon>
        <taxon>Spermatophyta</taxon>
        <taxon>Magnoliopsida</taxon>
        <taxon>Liliopsida</taxon>
        <taxon>Asparagales</taxon>
        <taxon>Orchidaceae</taxon>
        <taxon>Vanilloideae</taxon>
        <taxon>Vanilleae</taxon>
        <taxon>Vanilla</taxon>
    </lineage>
</organism>
<comment type="caution">
    <text evidence="2">The sequence shown here is derived from an EMBL/GenBank/DDBJ whole genome shotgun (WGS) entry which is preliminary data.</text>
</comment>